<reference evidence="2 3" key="1">
    <citation type="submission" date="2023-06" db="EMBL/GenBank/DDBJ databases">
        <title>Influencing factors and mechanism of Cr(VI) reduction by facultative anaerobic Exiguobacterium sp. PY14.</title>
        <authorList>
            <person name="Zou L."/>
        </authorList>
    </citation>
    <scope>NUCLEOTIDE SEQUENCE [LARGE SCALE GENOMIC DNA]</scope>
    <source>
        <strain evidence="2 3">PY14</strain>
    </source>
</reference>
<comment type="caution">
    <text evidence="2">The sequence shown here is derived from an EMBL/GenBank/DDBJ whole genome shotgun (WGS) entry which is preliminary data.</text>
</comment>
<dbReference type="EMBL" id="JASWER010000007">
    <property type="protein sequence ID" value="MDL5377295.1"/>
    <property type="molecule type" value="Genomic_DNA"/>
</dbReference>
<evidence type="ECO:0000313" key="2">
    <source>
        <dbReference type="EMBL" id="MDL5377295.1"/>
    </source>
</evidence>
<organism evidence="2 3">
    <name type="scientific">Exiguobacterium mexicanum</name>
    <dbReference type="NCBI Taxonomy" id="340146"/>
    <lineage>
        <taxon>Bacteria</taxon>
        <taxon>Bacillati</taxon>
        <taxon>Bacillota</taxon>
        <taxon>Bacilli</taxon>
        <taxon>Bacillales</taxon>
        <taxon>Bacillales Family XII. Incertae Sedis</taxon>
        <taxon>Exiguobacterium</taxon>
    </lineage>
</organism>
<dbReference type="Gene3D" id="1.10.3210.50">
    <property type="match status" value="1"/>
</dbReference>
<evidence type="ECO:0000313" key="3">
    <source>
        <dbReference type="Proteomes" id="UP001230807"/>
    </source>
</evidence>
<gene>
    <name evidence="2" type="ORF">QR695_09795</name>
</gene>
<proteinExistence type="predicted"/>
<evidence type="ECO:0000259" key="1">
    <source>
        <dbReference type="SMART" id="SM00471"/>
    </source>
</evidence>
<name>A0ABT7MQ62_9BACL</name>
<sequence>MSHPAVLETERYVTKLHAGDHTGHDMAHLDRVRRLAMHLAEGEAVDGLALTLAALLHDVEDEKLGRDKGLVARHLDTLPIDPEQRAHVLRMIEESSFSKGRSPSSRESAILQDADRLDAIGAIGIARTFQFAGARGNSLHGEGDPKSAIAHFEEKLLRLANQMHTKRARRIARERHAFMVSFLDRFEAEWTGQDI</sequence>
<dbReference type="Proteomes" id="UP001230807">
    <property type="component" value="Unassembled WGS sequence"/>
</dbReference>
<dbReference type="RefSeq" id="WP_214831827.1">
    <property type="nucleotide sequence ID" value="NZ_CP183077.1"/>
</dbReference>
<dbReference type="SUPFAM" id="SSF109604">
    <property type="entry name" value="HD-domain/PDEase-like"/>
    <property type="match status" value="1"/>
</dbReference>
<dbReference type="SMART" id="SM00471">
    <property type="entry name" value="HDc"/>
    <property type="match status" value="1"/>
</dbReference>
<dbReference type="PANTHER" id="PTHR33594:SF1">
    <property type="entry name" value="HD_PDEASE DOMAIN-CONTAINING PROTEIN"/>
    <property type="match status" value="1"/>
</dbReference>
<dbReference type="PANTHER" id="PTHR33594">
    <property type="entry name" value="SUPERFAMILY HYDROLASE, PUTATIVE (AFU_ORTHOLOGUE AFUA_1G03035)-RELATED"/>
    <property type="match status" value="1"/>
</dbReference>
<keyword evidence="3" id="KW-1185">Reference proteome</keyword>
<protein>
    <submittedName>
        <fullName evidence="2">Metal-dependent phosphohydrolase</fullName>
    </submittedName>
</protein>
<dbReference type="InterPro" id="IPR003607">
    <property type="entry name" value="HD/PDEase_dom"/>
</dbReference>
<feature type="domain" description="HD/PDEase" evidence="1">
    <location>
        <begin position="21"/>
        <end position="129"/>
    </location>
</feature>
<accession>A0ABT7MQ62</accession>